<comment type="caution">
    <text evidence="1">The sequence shown here is derived from an EMBL/GenBank/DDBJ whole genome shotgun (WGS) entry which is preliminary data.</text>
</comment>
<proteinExistence type="predicted"/>
<gene>
    <name evidence="1" type="ORF">DVG78_25165</name>
</gene>
<evidence type="ECO:0008006" key="3">
    <source>
        <dbReference type="Google" id="ProtNLM"/>
    </source>
</evidence>
<evidence type="ECO:0000313" key="2">
    <source>
        <dbReference type="Proteomes" id="UP000253141"/>
    </source>
</evidence>
<protein>
    <recommendedName>
        <fullName evidence="3">YCII-related domain-containing protein</fullName>
    </recommendedName>
</protein>
<name>A0A369I2D8_9BACT</name>
<evidence type="ECO:0000313" key="1">
    <source>
        <dbReference type="EMBL" id="RDB03192.1"/>
    </source>
</evidence>
<organism evidence="1 2">
    <name type="scientific">Runella aurantiaca</name>
    <dbReference type="NCBI Taxonomy" id="2282308"/>
    <lineage>
        <taxon>Bacteria</taxon>
        <taxon>Pseudomonadati</taxon>
        <taxon>Bacteroidota</taxon>
        <taxon>Cytophagia</taxon>
        <taxon>Cytophagales</taxon>
        <taxon>Spirosomataceae</taxon>
        <taxon>Runella</taxon>
    </lineage>
</organism>
<accession>A0A369I2D8</accession>
<dbReference type="AlphaFoldDB" id="A0A369I2D8"/>
<keyword evidence="2" id="KW-1185">Reference proteome</keyword>
<sequence>MKMKRFIIITPEGKTGAPNAQYEVNNMQVVGIVENVDNEEEAIKKLLIENDWIIDAEFNVAEFIVYQIL</sequence>
<reference evidence="1 2" key="1">
    <citation type="submission" date="2018-07" db="EMBL/GenBank/DDBJ databases">
        <title>Genome analysis of Runella aurantiaca.</title>
        <authorList>
            <person name="Yang X."/>
        </authorList>
    </citation>
    <scope>NUCLEOTIDE SEQUENCE [LARGE SCALE GENOMIC DNA]</scope>
    <source>
        <strain evidence="1 2">YX9</strain>
    </source>
</reference>
<dbReference type="Proteomes" id="UP000253141">
    <property type="component" value="Unassembled WGS sequence"/>
</dbReference>
<dbReference type="EMBL" id="QPIW01000030">
    <property type="protein sequence ID" value="RDB03192.1"/>
    <property type="molecule type" value="Genomic_DNA"/>
</dbReference>